<sequence length="148" mass="17296">MDELINNYKSARSVFIQAVDHFPVEKRTEALFGSWSLKDILAHITAWEKASVQKVNDIVVGKEPVWIDNVEKFNEQTAKEKSPESWKNIYQEFIKTGEEMIKIYGDLPKELWDKQAGPNPKFTPRRFLEAETSHYKGDHLTQVRQFLL</sequence>
<evidence type="ECO:0008006" key="3">
    <source>
        <dbReference type="Google" id="ProtNLM"/>
    </source>
</evidence>
<protein>
    <recommendedName>
        <fullName evidence="3">DinB-like domain-containing protein</fullName>
    </recommendedName>
</protein>
<dbReference type="InterPro" id="IPR034660">
    <property type="entry name" value="DinB/YfiT-like"/>
</dbReference>
<dbReference type="SUPFAM" id="SSF109854">
    <property type="entry name" value="DinB/YfiT-like putative metalloenzymes"/>
    <property type="match status" value="1"/>
</dbReference>
<evidence type="ECO:0000313" key="2">
    <source>
        <dbReference type="Proteomes" id="UP000176405"/>
    </source>
</evidence>
<dbReference type="AlphaFoldDB" id="A0A1F5K312"/>
<dbReference type="STRING" id="1797780.A3E45_03210"/>
<dbReference type="Gene3D" id="1.20.120.450">
    <property type="entry name" value="dinb family like domain"/>
    <property type="match status" value="1"/>
</dbReference>
<evidence type="ECO:0000313" key="1">
    <source>
        <dbReference type="EMBL" id="OGE35111.1"/>
    </source>
</evidence>
<organism evidence="1 2">
    <name type="scientific">Candidatus Daviesbacteria bacterium RIFCSPHIGHO2_12_FULL_43_11</name>
    <dbReference type="NCBI Taxonomy" id="1797780"/>
    <lineage>
        <taxon>Bacteria</taxon>
        <taxon>Candidatus Daviesiibacteriota</taxon>
    </lineage>
</organism>
<reference evidence="1 2" key="1">
    <citation type="journal article" date="2016" name="Nat. Commun.">
        <title>Thousands of microbial genomes shed light on interconnected biogeochemical processes in an aquifer system.</title>
        <authorList>
            <person name="Anantharaman K."/>
            <person name="Brown C.T."/>
            <person name="Hug L.A."/>
            <person name="Sharon I."/>
            <person name="Castelle C.J."/>
            <person name="Probst A.J."/>
            <person name="Thomas B.C."/>
            <person name="Singh A."/>
            <person name="Wilkins M.J."/>
            <person name="Karaoz U."/>
            <person name="Brodie E.L."/>
            <person name="Williams K.H."/>
            <person name="Hubbard S.S."/>
            <person name="Banfield J.F."/>
        </authorList>
    </citation>
    <scope>NUCLEOTIDE SEQUENCE [LARGE SCALE GENOMIC DNA]</scope>
</reference>
<name>A0A1F5K312_9BACT</name>
<gene>
    <name evidence="1" type="ORF">A3E45_03210</name>
</gene>
<dbReference type="Proteomes" id="UP000176405">
    <property type="component" value="Unassembled WGS sequence"/>
</dbReference>
<proteinExistence type="predicted"/>
<accession>A0A1F5K312</accession>
<comment type="caution">
    <text evidence="1">The sequence shown here is derived from an EMBL/GenBank/DDBJ whole genome shotgun (WGS) entry which is preliminary data.</text>
</comment>
<dbReference type="EMBL" id="MFDH01000028">
    <property type="protein sequence ID" value="OGE35111.1"/>
    <property type="molecule type" value="Genomic_DNA"/>
</dbReference>